<organism evidence="2 3">
    <name type="scientific">Prosthecobacter dejongeii</name>
    <dbReference type="NCBI Taxonomy" id="48465"/>
    <lineage>
        <taxon>Bacteria</taxon>
        <taxon>Pseudomonadati</taxon>
        <taxon>Verrucomicrobiota</taxon>
        <taxon>Verrucomicrobiia</taxon>
        <taxon>Verrucomicrobiales</taxon>
        <taxon>Verrucomicrobiaceae</taxon>
        <taxon>Prosthecobacter</taxon>
    </lineage>
</organism>
<evidence type="ECO:0000313" key="2">
    <source>
        <dbReference type="EMBL" id="MBB5039337.1"/>
    </source>
</evidence>
<keyword evidence="1" id="KW-0472">Membrane</keyword>
<feature type="transmembrane region" description="Helical" evidence="1">
    <location>
        <begin position="61"/>
        <end position="81"/>
    </location>
</feature>
<feature type="transmembrane region" description="Helical" evidence="1">
    <location>
        <begin position="25"/>
        <end position="49"/>
    </location>
</feature>
<comment type="caution">
    <text evidence="2">The sequence shown here is derived from an EMBL/GenBank/DDBJ whole genome shotgun (WGS) entry which is preliminary data.</text>
</comment>
<evidence type="ECO:0000256" key="1">
    <source>
        <dbReference type="SAM" id="Phobius"/>
    </source>
</evidence>
<sequence length="171" mass="19100">MNRFLGYFVLTFVFAAIVWWSDPFVLRALAFLGAAVGVPVALLATFLLWCASRQGRTRPALVQVLRVLAYAAVLGGVALPLNHQVFQRAIAEAKAWPLVLRPYLEGYRTVHGTYPRRLQDLSSHPPLPRLIGKDGYGSDGRNFTLWFGDPIGGFFDAWVYESSTGQWHFSS</sequence>
<keyword evidence="1" id="KW-1133">Transmembrane helix</keyword>
<accession>A0A7W7YNJ3</accession>
<proteinExistence type="predicted"/>
<evidence type="ECO:0008006" key="4">
    <source>
        <dbReference type="Google" id="ProtNLM"/>
    </source>
</evidence>
<reference evidence="2 3" key="1">
    <citation type="submission" date="2020-08" db="EMBL/GenBank/DDBJ databases">
        <title>Genomic Encyclopedia of Type Strains, Phase IV (KMG-IV): sequencing the most valuable type-strain genomes for metagenomic binning, comparative biology and taxonomic classification.</title>
        <authorList>
            <person name="Goeker M."/>
        </authorList>
    </citation>
    <scope>NUCLEOTIDE SEQUENCE [LARGE SCALE GENOMIC DNA]</scope>
    <source>
        <strain evidence="2 3">DSM 12251</strain>
    </source>
</reference>
<name>A0A7W7YNJ3_9BACT</name>
<protein>
    <recommendedName>
        <fullName evidence="4">Type II secretion system (T2SS), protein G</fullName>
    </recommendedName>
</protein>
<dbReference type="RefSeq" id="WP_184211018.1">
    <property type="nucleotide sequence ID" value="NZ_JACHIF010000008.1"/>
</dbReference>
<gene>
    <name evidence="2" type="ORF">HNQ64_003609</name>
</gene>
<evidence type="ECO:0000313" key="3">
    <source>
        <dbReference type="Proteomes" id="UP000534294"/>
    </source>
</evidence>
<keyword evidence="1" id="KW-0812">Transmembrane</keyword>
<dbReference type="EMBL" id="JACHIF010000008">
    <property type="protein sequence ID" value="MBB5039337.1"/>
    <property type="molecule type" value="Genomic_DNA"/>
</dbReference>
<keyword evidence="3" id="KW-1185">Reference proteome</keyword>
<dbReference type="Proteomes" id="UP000534294">
    <property type="component" value="Unassembled WGS sequence"/>
</dbReference>
<dbReference type="AlphaFoldDB" id="A0A7W7YNJ3"/>